<comment type="caution">
    <text evidence="11">The sequence shown here is derived from an EMBL/GenBank/DDBJ whole genome shotgun (WGS) entry which is preliminary data.</text>
</comment>
<dbReference type="Gene3D" id="1.10.510.10">
    <property type="entry name" value="Transferase(Phosphotransferase) domain 1"/>
    <property type="match status" value="1"/>
</dbReference>
<evidence type="ECO:0000256" key="9">
    <source>
        <dbReference type="SAM" id="MobiDB-lite"/>
    </source>
</evidence>
<evidence type="ECO:0000256" key="2">
    <source>
        <dbReference type="ARBA" id="ARBA00022527"/>
    </source>
</evidence>
<dbReference type="PROSITE" id="PS50011">
    <property type="entry name" value="PROTEIN_KINASE_DOM"/>
    <property type="match status" value="1"/>
</dbReference>
<dbReference type="InterPro" id="IPR008271">
    <property type="entry name" value="Ser/Thr_kinase_AS"/>
</dbReference>
<dbReference type="AlphaFoldDB" id="A0A8J8NN48"/>
<dbReference type="GO" id="GO:0004674">
    <property type="term" value="F:protein serine/threonine kinase activity"/>
    <property type="evidence" value="ECO:0007669"/>
    <property type="project" value="UniProtKB-KW"/>
</dbReference>
<dbReference type="PANTHER" id="PTHR44167">
    <property type="entry name" value="OVARIAN-SPECIFIC SERINE/THREONINE-PROTEIN KINASE LOK-RELATED"/>
    <property type="match status" value="1"/>
</dbReference>
<comment type="similarity">
    <text evidence="8">Belongs to the protein kinase superfamily.</text>
</comment>
<dbReference type="GO" id="GO:0005524">
    <property type="term" value="F:ATP binding"/>
    <property type="evidence" value="ECO:0007669"/>
    <property type="project" value="UniProtKB-UniRule"/>
</dbReference>
<keyword evidence="12" id="KW-1185">Reference proteome</keyword>
<evidence type="ECO:0000256" key="5">
    <source>
        <dbReference type="ARBA" id="ARBA00022777"/>
    </source>
</evidence>
<dbReference type="InterPro" id="IPR017441">
    <property type="entry name" value="Protein_kinase_ATP_BS"/>
</dbReference>
<evidence type="ECO:0000256" key="4">
    <source>
        <dbReference type="ARBA" id="ARBA00022741"/>
    </source>
</evidence>
<evidence type="ECO:0000256" key="8">
    <source>
        <dbReference type="RuleBase" id="RU000304"/>
    </source>
</evidence>
<name>A0A8J8NN48_HALGN</name>
<evidence type="ECO:0000256" key="3">
    <source>
        <dbReference type="ARBA" id="ARBA00022679"/>
    </source>
</evidence>
<dbReference type="SUPFAM" id="SSF56112">
    <property type="entry name" value="Protein kinase-like (PK-like)"/>
    <property type="match status" value="1"/>
</dbReference>
<evidence type="ECO:0000313" key="11">
    <source>
        <dbReference type="EMBL" id="TNV78353.1"/>
    </source>
</evidence>
<dbReference type="EC" id="2.7.11.1" evidence="1"/>
<organism evidence="11 12">
    <name type="scientific">Halteria grandinella</name>
    <dbReference type="NCBI Taxonomy" id="5974"/>
    <lineage>
        <taxon>Eukaryota</taxon>
        <taxon>Sar</taxon>
        <taxon>Alveolata</taxon>
        <taxon>Ciliophora</taxon>
        <taxon>Intramacronucleata</taxon>
        <taxon>Spirotrichea</taxon>
        <taxon>Stichotrichia</taxon>
        <taxon>Sporadotrichida</taxon>
        <taxon>Halteriidae</taxon>
        <taxon>Halteria</taxon>
    </lineage>
</organism>
<evidence type="ECO:0000256" key="7">
    <source>
        <dbReference type="PROSITE-ProRule" id="PRU10141"/>
    </source>
</evidence>
<dbReference type="InterPro" id="IPR011009">
    <property type="entry name" value="Kinase-like_dom_sf"/>
</dbReference>
<keyword evidence="4 7" id="KW-0547">Nucleotide-binding</keyword>
<dbReference type="PROSITE" id="PS00107">
    <property type="entry name" value="PROTEIN_KINASE_ATP"/>
    <property type="match status" value="1"/>
</dbReference>
<dbReference type="PANTHER" id="PTHR44167:SF23">
    <property type="entry name" value="CDC7 KINASE, ISOFORM A-RELATED"/>
    <property type="match status" value="1"/>
</dbReference>
<gene>
    <name evidence="11" type="ORF">FGO68_gene8696</name>
</gene>
<dbReference type="GO" id="GO:0005634">
    <property type="term" value="C:nucleus"/>
    <property type="evidence" value="ECO:0007669"/>
    <property type="project" value="TreeGrafter"/>
</dbReference>
<feature type="domain" description="Protein kinase" evidence="10">
    <location>
        <begin position="36"/>
        <end position="349"/>
    </location>
</feature>
<dbReference type="GO" id="GO:0044773">
    <property type="term" value="P:mitotic DNA damage checkpoint signaling"/>
    <property type="evidence" value="ECO:0007669"/>
    <property type="project" value="TreeGrafter"/>
</dbReference>
<dbReference type="OrthoDB" id="10020333at2759"/>
<keyword evidence="3" id="KW-0808">Transferase</keyword>
<feature type="region of interest" description="Disordered" evidence="9">
    <location>
        <begin position="1"/>
        <end position="23"/>
    </location>
</feature>
<dbReference type="Gene3D" id="3.30.200.20">
    <property type="entry name" value="Phosphorylase Kinase, domain 1"/>
    <property type="match status" value="1"/>
</dbReference>
<dbReference type="Pfam" id="PF00069">
    <property type="entry name" value="Pkinase"/>
    <property type="match status" value="1"/>
</dbReference>
<evidence type="ECO:0000259" key="10">
    <source>
        <dbReference type="PROSITE" id="PS50011"/>
    </source>
</evidence>
<feature type="binding site" evidence="7">
    <location>
        <position position="73"/>
    </location>
    <ligand>
        <name>ATP</name>
        <dbReference type="ChEBI" id="CHEBI:30616"/>
    </ligand>
</feature>
<feature type="compositionally biased region" description="Low complexity" evidence="9">
    <location>
        <begin position="7"/>
        <end position="17"/>
    </location>
</feature>
<sequence>MEKNKNKQAAQSAQVKKQPAEPPVQACKFEELKGEFEIKREIGRGSYGVVFKGVKKDPNDLDENGKPKQYAIKRIFPTINAAFILIEMLILKHLNGESNVTDLISGYRLDGQVSLVFKFQKSKPFLTYLTTFGLEDIRKYMYAMMKAVKHLSDHGVIHRDIKPSNFLYDPASHTGLLIDFGLSEIEVDAAGRAKKMAENETVKKIVDLQKKMKIKNRTGTKGYMPPEALFNHPNQGSAVDVWACGVIFLSFLAQRHPIFSLNNSSKIKNFTISNLIPFVCLFGSNNIKEIAFKLGYGVLIPDEMQKERIEWREICKIQDDCAFDLLNRMLELDYTKRITPEQVLEHAFFKGLHSGEKIEFKEVVQGGAAGQ</sequence>
<evidence type="ECO:0000313" key="12">
    <source>
        <dbReference type="Proteomes" id="UP000785679"/>
    </source>
</evidence>
<keyword evidence="5" id="KW-0418">Kinase</keyword>
<evidence type="ECO:0000256" key="1">
    <source>
        <dbReference type="ARBA" id="ARBA00012513"/>
    </source>
</evidence>
<dbReference type="Proteomes" id="UP000785679">
    <property type="component" value="Unassembled WGS sequence"/>
</dbReference>
<proteinExistence type="inferred from homology"/>
<dbReference type="PROSITE" id="PS00108">
    <property type="entry name" value="PROTEIN_KINASE_ST"/>
    <property type="match status" value="1"/>
</dbReference>
<keyword evidence="6 7" id="KW-0067">ATP-binding</keyword>
<dbReference type="EMBL" id="RRYP01010483">
    <property type="protein sequence ID" value="TNV78353.1"/>
    <property type="molecule type" value="Genomic_DNA"/>
</dbReference>
<accession>A0A8J8NN48</accession>
<dbReference type="SMART" id="SM00220">
    <property type="entry name" value="S_TKc"/>
    <property type="match status" value="1"/>
</dbReference>
<dbReference type="InterPro" id="IPR000719">
    <property type="entry name" value="Prot_kinase_dom"/>
</dbReference>
<evidence type="ECO:0000256" key="6">
    <source>
        <dbReference type="ARBA" id="ARBA00022840"/>
    </source>
</evidence>
<reference evidence="11" key="1">
    <citation type="submission" date="2019-06" db="EMBL/GenBank/DDBJ databases">
        <authorList>
            <person name="Zheng W."/>
        </authorList>
    </citation>
    <scope>NUCLEOTIDE SEQUENCE</scope>
    <source>
        <strain evidence="11">QDHG01</strain>
    </source>
</reference>
<keyword evidence="2 8" id="KW-0723">Serine/threonine-protein kinase</keyword>
<protein>
    <recommendedName>
        <fullName evidence="1">non-specific serine/threonine protein kinase</fullName>
        <ecNumber evidence="1">2.7.11.1</ecNumber>
    </recommendedName>
</protein>